<dbReference type="Proteomes" id="UP001379949">
    <property type="component" value="Unassembled WGS sequence"/>
</dbReference>
<name>A0ABU9G981_9GAMM</name>
<dbReference type="Gene3D" id="1.10.601.10">
    <property type="entry name" value="RNA Polymerase Primary Sigma Factor"/>
    <property type="match status" value="1"/>
</dbReference>
<proteinExistence type="predicted"/>
<feature type="region of interest" description="Disordered" evidence="1">
    <location>
        <begin position="39"/>
        <end position="64"/>
    </location>
</feature>
<gene>
    <name evidence="3" type="ORF">V6242_18080</name>
</gene>
<dbReference type="EMBL" id="JBAKAR010000201">
    <property type="protein sequence ID" value="MEL0615049.1"/>
    <property type="molecule type" value="Genomic_DNA"/>
</dbReference>
<dbReference type="InterPro" id="IPR007631">
    <property type="entry name" value="RNA_pol_sigma_70_non-ess"/>
</dbReference>
<accession>A0ABU9G981</accession>
<keyword evidence="4" id="KW-1185">Reference proteome</keyword>
<feature type="domain" description="RNA polymerase sigma factor 70 non-essential" evidence="2">
    <location>
        <begin position="2"/>
        <end position="62"/>
    </location>
</feature>
<evidence type="ECO:0000259" key="2">
    <source>
        <dbReference type="Pfam" id="PF04546"/>
    </source>
</evidence>
<sequence length="64" mass="7089">VDVLLDTNARVKEEEGRLSDIISGFIDGDGEEPIFEEQLEDVPTDEEKDSADADSDDDSDDDEE</sequence>
<protein>
    <submittedName>
        <fullName evidence="3">RNA polymerase sigma factor RpoD</fullName>
    </submittedName>
</protein>
<evidence type="ECO:0000313" key="3">
    <source>
        <dbReference type="EMBL" id="MEL0615049.1"/>
    </source>
</evidence>
<reference evidence="3 4" key="1">
    <citation type="submission" date="2024-02" db="EMBL/GenBank/DDBJ databases">
        <title>Bacteria isolated from the canopy kelp, Nereocystis luetkeana.</title>
        <authorList>
            <person name="Pfister C.A."/>
            <person name="Younker I.T."/>
            <person name="Light S.H."/>
        </authorList>
    </citation>
    <scope>NUCLEOTIDE SEQUENCE [LARGE SCALE GENOMIC DNA]</scope>
    <source>
        <strain evidence="3 4">TI.4.07</strain>
    </source>
</reference>
<feature type="non-terminal residue" evidence="3">
    <location>
        <position position="1"/>
    </location>
</feature>
<organism evidence="3 4">
    <name type="scientific">Marinomonas arenicola</name>
    <dbReference type="NCBI Taxonomy" id="569601"/>
    <lineage>
        <taxon>Bacteria</taxon>
        <taxon>Pseudomonadati</taxon>
        <taxon>Pseudomonadota</taxon>
        <taxon>Gammaproteobacteria</taxon>
        <taxon>Oceanospirillales</taxon>
        <taxon>Oceanospirillaceae</taxon>
        <taxon>Marinomonas</taxon>
    </lineage>
</organism>
<dbReference type="Pfam" id="PF04546">
    <property type="entry name" value="Sigma70_ner"/>
    <property type="match status" value="1"/>
</dbReference>
<evidence type="ECO:0000313" key="4">
    <source>
        <dbReference type="Proteomes" id="UP001379949"/>
    </source>
</evidence>
<evidence type="ECO:0000256" key="1">
    <source>
        <dbReference type="SAM" id="MobiDB-lite"/>
    </source>
</evidence>
<comment type="caution">
    <text evidence="3">The sequence shown here is derived from an EMBL/GenBank/DDBJ whole genome shotgun (WGS) entry which is preliminary data.</text>
</comment>